<dbReference type="GO" id="GO:0016491">
    <property type="term" value="F:oxidoreductase activity"/>
    <property type="evidence" value="ECO:0007669"/>
    <property type="project" value="UniProtKB-KW"/>
</dbReference>
<evidence type="ECO:0000313" key="4">
    <source>
        <dbReference type="Proteomes" id="UP000759131"/>
    </source>
</evidence>
<organism evidence="3">
    <name type="scientific">Medioppia subpectinata</name>
    <dbReference type="NCBI Taxonomy" id="1979941"/>
    <lineage>
        <taxon>Eukaryota</taxon>
        <taxon>Metazoa</taxon>
        <taxon>Ecdysozoa</taxon>
        <taxon>Arthropoda</taxon>
        <taxon>Chelicerata</taxon>
        <taxon>Arachnida</taxon>
        <taxon>Acari</taxon>
        <taxon>Acariformes</taxon>
        <taxon>Sarcoptiformes</taxon>
        <taxon>Oribatida</taxon>
        <taxon>Brachypylina</taxon>
        <taxon>Oppioidea</taxon>
        <taxon>Oppiidae</taxon>
        <taxon>Medioppia</taxon>
    </lineage>
</organism>
<dbReference type="PANTHER" id="PTHR43313:SF36">
    <property type="entry name" value="D-BETA-HYDROXYBUTYRATE DEHYDROGENASE, MITOCHONDRIAL"/>
    <property type="match status" value="1"/>
</dbReference>
<gene>
    <name evidence="3" type="ORF">OSB1V03_LOCUS5499</name>
</gene>
<dbReference type="InterPro" id="IPR020904">
    <property type="entry name" value="Sc_DH/Rdtase_CS"/>
</dbReference>
<dbReference type="PRINTS" id="PR00080">
    <property type="entry name" value="SDRFAMILY"/>
</dbReference>
<accession>A0A7R9KKX0</accession>
<dbReference type="OrthoDB" id="2102561at2759"/>
<keyword evidence="1" id="KW-0560">Oxidoreductase</keyword>
<protein>
    <submittedName>
        <fullName evidence="3">Uncharacterized protein</fullName>
    </submittedName>
</protein>
<keyword evidence="4" id="KW-1185">Reference proteome</keyword>
<dbReference type="Pfam" id="PF00106">
    <property type="entry name" value="adh_short"/>
    <property type="match status" value="1"/>
</dbReference>
<dbReference type="Proteomes" id="UP000759131">
    <property type="component" value="Unassembled WGS sequence"/>
</dbReference>
<name>A0A7R9KKX0_9ACAR</name>
<dbReference type="PRINTS" id="PR00081">
    <property type="entry name" value="GDHRDH"/>
</dbReference>
<dbReference type="SUPFAM" id="SSF51735">
    <property type="entry name" value="NAD(P)-binding Rossmann-fold domains"/>
    <property type="match status" value="1"/>
</dbReference>
<dbReference type="InterPro" id="IPR002347">
    <property type="entry name" value="SDR_fam"/>
</dbReference>
<dbReference type="EMBL" id="CAJPIZ010002780">
    <property type="protein sequence ID" value="CAG2105493.1"/>
    <property type="molecule type" value="Genomic_DNA"/>
</dbReference>
<proteinExistence type="inferred from homology"/>
<dbReference type="EMBL" id="OC857355">
    <property type="protein sequence ID" value="CAD7625063.1"/>
    <property type="molecule type" value="Genomic_DNA"/>
</dbReference>
<reference evidence="3" key="1">
    <citation type="submission" date="2020-11" db="EMBL/GenBank/DDBJ databases">
        <authorList>
            <person name="Tran Van P."/>
        </authorList>
    </citation>
    <scope>NUCLEOTIDE SEQUENCE</scope>
</reference>
<dbReference type="InterPro" id="IPR036291">
    <property type="entry name" value="NAD(P)-bd_dom_sf"/>
</dbReference>
<evidence type="ECO:0000256" key="1">
    <source>
        <dbReference type="ARBA" id="ARBA00023002"/>
    </source>
</evidence>
<dbReference type="AlphaFoldDB" id="A0A7R9KKX0"/>
<sequence>MDYGVDYGCNTGIGHQLALRLNELGFRVYATVLDANSAGALELTNKCKRPANMCVMGMDVTDAQQIAGAYERVATDLEANGCQLWALVNNAALITYGHIEWGNIEEYSKVIDVNIVGTLRVTRAFLPLIRVSRGRVVIMTSASGQLSMDNFGVYGSSKAALISLTHTLRREMGRFGVGVSAVEPLNFRTNMVELSDHMLADTWANTENPVRQAYGDRYYEAQRVFVRRLNKVMMSGTDLSPVVSDIVRALTDWRPKRTYRPAPNLLYRLCAPFMPLTSQYAMDVMIGAVNTTRPDFVLKQLI</sequence>
<evidence type="ECO:0000313" key="3">
    <source>
        <dbReference type="EMBL" id="CAD7625063.1"/>
    </source>
</evidence>
<dbReference type="PANTHER" id="PTHR43313">
    <property type="entry name" value="SHORT-CHAIN DEHYDROGENASE/REDUCTASE FAMILY 9C"/>
    <property type="match status" value="1"/>
</dbReference>
<dbReference type="PROSITE" id="PS00061">
    <property type="entry name" value="ADH_SHORT"/>
    <property type="match status" value="1"/>
</dbReference>
<dbReference type="Gene3D" id="3.40.50.720">
    <property type="entry name" value="NAD(P)-binding Rossmann-like Domain"/>
    <property type="match status" value="1"/>
</dbReference>
<dbReference type="GO" id="GO:0008202">
    <property type="term" value="P:steroid metabolic process"/>
    <property type="evidence" value="ECO:0007669"/>
    <property type="project" value="TreeGrafter"/>
</dbReference>
<evidence type="ECO:0000256" key="2">
    <source>
        <dbReference type="RuleBase" id="RU000363"/>
    </source>
</evidence>
<comment type="similarity">
    <text evidence="2">Belongs to the short-chain dehydrogenases/reductases (SDR) family.</text>
</comment>